<evidence type="ECO:0000256" key="20">
    <source>
        <dbReference type="SAM" id="Phobius"/>
    </source>
</evidence>
<proteinExistence type="predicted"/>
<keyword evidence="13" id="KW-0833">Ubl conjugation pathway</keyword>
<comment type="subcellular location">
    <subcellularLocation>
        <location evidence="3">Cytoplasm</location>
    </subcellularLocation>
    <subcellularLocation>
        <location evidence="2">Membrane</location>
        <topology evidence="2">Multi-pass membrane protein</topology>
    </subcellularLocation>
</comment>
<comment type="catalytic activity">
    <reaction evidence="1">
        <text>S-ubiquitinyl-[E2 ubiquitin-conjugating enzyme]-L-cysteine + [acceptor protein]-L-lysine = [E2 ubiquitin-conjugating enzyme]-L-cysteine + N(6)-ubiquitinyl-[acceptor protein]-L-lysine.</text>
        <dbReference type="EC" id="2.3.2.27"/>
    </reaction>
</comment>
<dbReference type="InterPro" id="IPR001841">
    <property type="entry name" value="Znf_RING"/>
</dbReference>
<evidence type="ECO:0000256" key="1">
    <source>
        <dbReference type="ARBA" id="ARBA00000900"/>
    </source>
</evidence>
<dbReference type="PROSITE" id="PS00518">
    <property type="entry name" value="ZF_RING_1"/>
    <property type="match status" value="1"/>
</dbReference>
<evidence type="ECO:0000256" key="8">
    <source>
        <dbReference type="ARBA" id="ARBA00022490"/>
    </source>
</evidence>
<feature type="domain" description="RING-type" evidence="21">
    <location>
        <begin position="20"/>
        <end position="68"/>
    </location>
</feature>
<dbReference type="Proteomes" id="UP001166093">
    <property type="component" value="Unassembled WGS sequence"/>
</dbReference>
<name>A0ABS2XPQ7_POLSP</name>
<evidence type="ECO:0000256" key="7">
    <source>
        <dbReference type="ARBA" id="ARBA00014050"/>
    </source>
</evidence>
<evidence type="ECO:0000256" key="5">
    <source>
        <dbReference type="ARBA" id="ARBA00011482"/>
    </source>
</evidence>
<dbReference type="InterPro" id="IPR013083">
    <property type="entry name" value="Znf_RING/FYVE/PHD"/>
</dbReference>
<accession>A0ABS2XPQ7</accession>
<dbReference type="InterPro" id="IPR042285">
    <property type="entry name" value="RNF182"/>
</dbReference>
<reference evidence="22" key="1">
    <citation type="journal article" date="2021" name="Cell">
        <title>Tracing the genetic footprints of vertebrate landing in non-teleost ray-finned fishes.</title>
        <authorList>
            <person name="Bi X."/>
            <person name="Wang K."/>
            <person name="Yang L."/>
            <person name="Pan H."/>
            <person name="Jiang H."/>
            <person name="Wei Q."/>
            <person name="Fang M."/>
            <person name="Yu H."/>
            <person name="Zhu C."/>
            <person name="Cai Y."/>
            <person name="He Y."/>
            <person name="Gan X."/>
            <person name="Zeng H."/>
            <person name="Yu D."/>
            <person name="Zhu Y."/>
            <person name="Jiang H."/>
            <person name="Qiu Q."/>
            <person name="Yang H."/>
            <person name="Zhang Y.E."/>
            <person name="Wang W."/>
            <person name="Zhu M."/>
            <person name="He S."/>
            <person name="Zhang G."/>
        </authorList>
    </citation>
    <scope>NUCLEOTIDE SEQUENCE</scope>
    <source>
        <strain evidence="22">Pddl_001</strain>
    </source>
</reference>
<comment type="subunit">
    <text evidence="5">Interacts with ATP6V0C.</text>
</comment>
<evidence type="ECO:0000256" key="18">
    <source>
        <dbReference type="ARBA" id="ARBA00031239"/>
    </source>
</evidence>
<evidence type="ECO:0000256" key="10">
    <source>
        <dbReference type="ARBA" id="ARBA00022692"/>
    </source>
</evidence>
<keyword evidence="10 20" id="KW-0812">Transmembrane</keyword>
<protein>
    <recommendedName>
        <fullName evidence="7">E3 ubiquitin-protein ligase RNF182</fullName>
        <ecNumber evidence="6">2.3.2.27</ecNumber>
    </recommendedName>
    <alternativeName>
        <fullName evidence="18">RING finger protein 182</fullName>
    </alternativeName>
    <alternativeName>
        <fullName evidence="17">RING-type E3 ubiquitin transferase RNF182</fullName>
    </alternativeName>
</protein>
<dbReference type="PANTHER" id="PTHR46675">
    <property type="entry name" value="E3 UBIQUITIN-PROTEIN LIGASE RNF182"/>
    <property type="match status" value="1"/>
</dbReference>
<dbReference type="PROSITE" id="PS50089">
    <property type="entry name" value="ZF_RING_2"/>
    <property type="match status" value="1"/>
</dbReference>
<keyword evidence="8" id="KW-0963">Cytoplasm</keyword>
<evidence type="ECO:0000256" key="11">
    <source>
        <dbReference type="ARBA" id="ARBA00022723"/>
    </source>
</evidence>
<keyword evidence="14" id="KW-0862">Zinc</keyword>
<keyword evidence="12 19" id="KW-0863">Zinc-finger</keyword>
<organism evidence="22 23">
    <name type="scientific">Polyodon spathula</name>
    <name type="common">North American paddlefish</name>
    <name type="synonym">Squalus spathula</name>
    <dbReference type="NCBI Taxonomy" id="7913"/>
    <lineage>
        <taxon>Eukaryota</taxon>
        <taxon>Metazoa</taxon>
        <taxon>Chordata</taxon>
        <taxon>Craniata</taxon>
        <taxon>Vertebrata</taxon>
        <taxon>Euteleostomi</taxon>
        <taxon>Actinopterygii</taxon>
        <taxon>Chondrostei</taxon>
        <taxon>Acipenseriformes</taxon>
        <taxon>Polyodontidae</taxon>
        <taxon>Polyodon</taxon>
    </lineage>
</organism>
<feature type="non-terminal residue" evidence="22">
    <location>
        <position position="436"/>
    </location>
</feature>
<evidence type="ECO:0000256" key="4">
    <source>
        <dbReference type="ARBA" id="ARBA00004906"/>
    </source>
</evidence>
<comment type="caution">
    <text evidence="22">The sequence shown here is derived from an EMBL/GenBank/DDBJ whole genome shotgun (WGS) entry which is preliminary data.</text>
</comment>
<feature type="transmembrane region" description="Helical" evidence="20">
    <location>
        <begin position="412"/>
        <end position="435"/>
    </location>
</feature>
<evidence type="ECO:0000256" key="17">
    <source>
        <dbReference type="ARBA" id="ARBA00030086"/>
    </source>
</evidence>
<evidence type="ECO:0000256" key="6">
    <source>
        <dbReference type="ARBA" id="ARBA00012483"/>
    </source>
</evidence>
<gene>
    <name evidence="22" type="primary">Rnf182_2</name>
    <name evidence="22" type="ORF">GTO93_0006723</name>
</gene>
<keyword evidence="15 20" id="KW-1133">Transmembrane helix</keyword>
<dbReference type="Gene3D" id="3.30.40.10">
    <property type="entry name" value="Zinc/RING finger domain, C3HC4 (zinc finger)"/>
    <property type="match status" value="1"/>
</dbReference>
<evidence type="ECO:0000256" key="12">
    <source>
        <dbReference type="ARBA" id="ARBA00022771"/>
    </source>
</evidence>
<dbReference type="PANTHER" id="PTHR46675:SF2">
    <property type="entry name" value="E3 UBIQUITIN-PROTEIN LIGASE RNF182"/>
    <property type="match status" value="1"/>
</dbReference>
<evidence type="ECO:0000256" key="9">
    <source>
        <dbReference type="ARBA" id="ARBA00022679"/>
    </source>
</evidence>
<sequence>MTGQFLEEMVDTSFAEEVECKICYNFYNLRDRRPKVLECCHRMCSKCVYKIIDLGESPQNAIICPFCRYETSLPDEAVDNLPDDHNIVANLSLGVRTKRYLQENSAELLLSSKRLTSFVNPSHSSSNCLVITIMEVQRESPPSQGSTAPAVEVYRPSSSDSLASMSRRWTVWNCTSLLCQTLAQILVWLLGLLYFTSLPLGIYLLVIQKVTLGVIFVRWSTKRLSGSGSPSESMRGRVASDSVKAASQLSARSARELAASSTQSFLSNKEGSMQHRWSYLTNLTQKEVYPSQRDDFIPLVGGTEEVIEESGPIGSFDSATSNIAARALNVQKINYDETVSSVDRLEQKDLEEQIDKVDKMINDIEMKVNVLRWTVEAKEPKYSDPVSNDSSSLAVLSLEDDDNDRCCDQGQVIVSVILCGIAMVAVVLSVCMVYLA</sequence>
<dbReference type="SMART" id="SM00184">
    <property type="entry name" value="RING"/>
    <property type="match status" value="1"/>
</dbReference>
<evidence type="ECO:0000256" key="15">
    <source>
        <dbReference type="ARBA" id="ARBA00022989"/>
    </source>
</evidence>
<evidence type="ECO:0000256" key="2">
    <source>
        <dbReference type="ARBA" id="ARBA00004141"/>
    </source>
</evidence>
<evidence type="ECO:0000259" key="21">
    <source>
        <dbReference type="PROSITE" id="PS50089"/>
    </source>
</evidence>
<keyword evidence="16 20" id="KW-0472">Membrane</keyword>
<dbReference type="GO" id="GO:0016874">
    <property type="term" value="F:ligase activity"/>
    <property type="evidence" value="ECO:0007669"/>
    <property type="project" value="UniProtKB-KW"/>
</dbReference>
<keyword evidence="11" id="KW-0479">Metal-binding</keyword>
<evidence type="ECO:0000256" key="16">
    <source>
        <dbReference type="ARBA" id="ARBA00023136"/>
    </source>
</evidence>
<feature type="non-terminal residue" evidence="22">
    <location>
        <position position="1"/>
    </location>
</feature>
<dbReference type="EC" id="2.3.2.27" evidence="6"/>
<evidence type="ECO:0000256" key="14">
    <source>
        <dbReference type="ARBA" id="ARBA00022833"/>
    </source>
</evidence>
<dbReference type="InterPro" id="IPR047986">
    <property type="entry name" value="RNF182_RING-HC"/>
</dbReference>
<evidence type="ECO:0000256" key="3">
    <source>
        <dbReference type="ARBA" id="ARBA00004496"/>
    </source>
</evidence>
<comment type="pathway">
    <text evidence="4">Protein modification; protein ubiquitination.</text>
</comment>
<keyword evidence="23" id="KW-1185">Reference proteome</keyword>
<dbReference type="CDD" id="cd16555">
    <property type="entry name" value="RING-HC_RNF182"/>
    <property type="match status" value="1"/>
</dbReference>
<evidence type="ECO:0000313" key="23">
    <source>
        <dbReference type="Proteomes" id="UP001166093"/>
    </source>
</evidence>
<evidence type="ECO:0000313" key="22">
    <source>
        <dbReference type="EMBL" id="MBN3276323.1"/>
    </source>
</evidence>
<evidence type="ECO:0000256" key="13">
    <source>
        <dbReference type="ARBA" id="ARBA00022786"/>
    </source>
</evidence>
<keyword evidence="22" id="KW-0436">Ligase</keyword>
<dbReference type="SUPFAM" id="SSF57850">
    <property type="entry name" value="RING/U-box"/>
    <property type="match status" value="1"/>
</dbReference>
<dbReference type="EMBL" id="JAAWVQ010058703">
    <property type="protein sequence ID" value="MBN3276323.1"/>
    <property type="molecule type" value="Genomic_DNA"/>
</dbReference>
<evidence type="ECO:0000256" key="19">
    <source>
        <dbReference type="PROSITE-ProRule" id="PRU00175"/>
    </source>
</evidence>
<keyword evidence="9" id="KW-0808">Transferase</keyword>
<dbReference type="InterPro" id="IPR017907">
    <property type="entry name" value="Znf_RING_CS"/>
</dbReference>